<dbReference type="GO" id="GO:0140453">
    <property type="term" value="C:protein aggregate center"/>
    <property type="evidence" value="ECO:0007669"/>
    <property type="project" value="EnsemblFungi"/>
</dbReference>
<dbReference type="PROSITE" id="PS50076">
    <property type="entry name" value="DNAJ_2"/>
    <property type="match status" value="1"/>
</dbReference>
<dbReference type="InterPro" id="IPR008971">
    <property type="entry name" value="HSP40/DnaJ_pept-bd"/>
</dbReference>
<dbReference type="SMART" id="SM00271">
    <property type="entry name" value="DnaJ"/>
    <property type="match status" value="1"/>
</dbReference>
<feature type="zinc finger region" description="CR-type" evidence="6">
    <location>
        <begin position="136"/>
        <end position="219"/>
    </location>
</feature>
<dbReference type="GO" id="GO:0005524">
    <property type="term" value="F:ATP binding"/>
    <property type="evidence" value="ECO:0007669"/>
    <property type="project" value="InterPro"/>
</dbReference>
<evidence type="ECO:0000256" key="2">
    <source>
        <dbReference type="ARBA" id="ARBA00022737"/>
    </source>
</evidence>
<feature type="region of interest" description="Disordered" evidence="7">
    <location>
        <begin position="380"/>
        <end position="412"/>
    </location>
</feature>
<dbReference type="Gene3D" id="2.10.230.10">
    <property type="entry name" value="Heat shock protein DnaJ, cysteine-rich domain"/>
    <property type="match status" value="1"/>
</dbReference>
<reference evidence="10 11" key="1">
    <citation type="journal article" date="2016" name="Proc. Natl. Acad. Sci. U.S.A.">
        <title>Comparative genomics of biotechnologically important yeasts.</title>
        <authorList>
            <person name="Riley R."/>
            <person name="Haridas S."/>
            <person name="Wolfe K.H."/>
            <person name="Lopes M.R."/>
            <person name="Hittinger C.T."/>
            <person name="Goeker M."/>
            <person name="Salamov A.A."/>
            <person name="Wisecaver J.H."/>
            <person name="Long T.M."/>
            <person name="Calvey C.H."/>
            <person name="Aerts A.L."/>
            <person name="Barry K.W."/>
            <person name="Choi C."/>
            <person name="Clum A."/>
            <person name="Coughlan A.Y."/>
            <person name="Deshpande S."/>
            <person name="Douglass A.P."/>
            <person name="Hanson S.J."/>
            <person name="Klenk H.-P."/>
            <person name="LaButti K.M."/>
            <person name="Lapidus A."/>
            <person name="Lindquist E.A."/>
            <person name="Lipzen A.M."/>
            <person name="Meier-Kolthoff J.P."/>
            <person name="Ohm R.A."/>
            <person name="Otillar R.P."/>
            <person name="Pangilinan J.L."/>
            <person name="Peng Y."/>
            <person name="Rokas A."/>
            <person name="Rosa C.A."/>
            <person name="Scheuner C."/>
            <person name="Sibirny A.A."/>
            <person name="Slot J.C."/>
            <person name="Stielow J.B."/>
            <person name="Sun H."/>
            <person name="Kurtzman C.P."/>
            <person name="Blackwell M."/>
            <person name="Grigoriev I.V."/>
            <person name="Jeffries T.W."/>
        </authorList>
    </citation>
    <scope>NUCLEOTIDE SEQUENCE [LARGE SCALE GENOMIC DNA]</scope>
    <source>
        <strain evidence="10 11">NRRL Y-11557</strain>
    </source>
</reference>
<dbReference type="GO" id="GO:0051082">
    <property type="term" value="F:unfolded protein binding"/>
    <property type="evidence" value="ECO:0007669"/>
    <property type="project" value="EnsemblFungi"/>
</dbReference>
<dbReference type="PROSITE" id="PS51188">
    <property type="entry name" value="ZF_CR"/>
    <property type="match status" value="1"/>
</dbReference>
<dbReference type="CDD" id="cd10747">
    <property type="entry name" value="DnaJ_C"/>
    <property type="match status" value="1"/>
</dbReference>
<evidence type="ECO:0000313" key="10">
    <source>
        <dbReference type="EMBL" id="ODQ75810.1"/>
    </source>
</evidence>
<dbReference type="STRING" id="675824.A0A1E3QDV9"/>
<dbReference type="Pfam" id="PF00226">
    <property type="entry name" value="DnaJ"/>
    <property type="match status" value="1"/>
</dbReference>
<accession>A0A1E3QDV9</accession>
<dbReference type="GO" id="GO:0140455">
    <property type="term" value="P:cytoplasm protein quality control"/>
    <property type="evidence" value="ECO:0007669"/>
    <property type="project" value="EnsemblFungi"/>
</dbReference>
<dbReference type="GO" id="GO:0036503">
    <property type="term" value="P:ERAD pathway"/>
    <property type="evidence" value="ECO:0007669"/>
    <property type="project" value="EnsemblFungi"/>
</dbReference>
<dbReference type="Proteomes" id="UP000094385">
    <property type="component" value="Unassembled WGS sequence"/>
</dbReference>
<dbReference type="InterPro" id="IPR036869">
    <property type="entry name" value="J_dom_sf"/>
</dbReference>
<evidence type="ECO:0000256" key="6">
    <source>
        <dbReference type="PROSITE-ProRule" id="PRU00546"/>
    </source>
</evidence>
<dbReference type="FunFam" id="1.10.287.110:FF:000048">
    <property type="entry name" value="DnaJ family protein"/>
    <property type="match status" value="1"/>
</dbReference>
<dbReference type="PROSITE" id="PS00636">
    <property type="entry name" value="DNAJ_1"/>
    <property type="match status" value="1"/>
</dbReference>
<dbReference type="PRINTS" id="PR00625">
    <property type="entry name" value="JDOMAIN"/>
</dbReference>
<dbReference type="InterPro" id="IPR012724">
    <property type="entry name" value="DnaJ"/>
</dbReference>
<feature type="domain" description="J" evidence="8">
    <location>
        <begin position="6"/>
        <end position="71"/>
    </location>
</feature>
<dbReference type="OrthoDB" id="550424at2759"/>
<evidence type="ECO:0000259" key="9">
    <source>
        <dbReference type="PROSITE" id="PS51188"/>
    </source>
</evidence>
<dbReference type="GO" id="GO:0048471">
    <property type="term" value="C:perinuclear region of cytoplasm"/>
    <property type="evidence" value="ECO:0007669"/>
    <property type="project" value="EnsemblFungi"/>
</dbReference>
<dbReference type="Pfam" id="PF00684">
    <property type="entry name" value="DnaJ_CXXCXGXG"/>
    <property type="match status" value="1"/>
</dbReference>
<dbReference type="InterPro" id="IPR002939">
    <property type="entry name" value="DnaJ_C"/>
</dbReference>
<dbReference type="InterPro" id="IPR036410">
    <property type="entry name" value="HSP_DnaJ_Cys-rich_dom_sf"/>
</dbReference>
<dbReference type="EMBL" id="KV454290">
    <property type="protein sequence ID" value="ODQ75810.1"/>
    <property type="molecule type" value="Genomic_DNA"/>
</dbReference>
<dbReference type="GO" id="GO:0030544">
    <property type="term" value="F:Hsp70 protein binding"/>
    <property type="evidence" value="ECO:0007669"/>
    <property type="project" value="InterPro"/>
</dbReference>
<dbReference type="GO" id="GO:0042026">
    <property type="term" value="P:protein refolding"/>
    <property type="evidence" value="ECO:0007669"/>
    <property type="project" value="EnsemblFungi"/>
</dbReference>
<evidence type="ECO:0000259" key="8">
    <source>
        <dbReference type="PROSITE" id="PS50076"/>
    </source>
</evidence>
<keyword evidence="11" id="KW-1185">Reference proteome</keyword>
<proteinExistence type="inferred from homology"/>
<sequence length="412" mass="44977">MVKESKLYDVLGISTDANDSQIKKAYRVNALKYHPDKNQHSPEAAEKFKDVSHAYEILSDPQKREIYDRYGEEGLSGAGGPDMGGMNGAEALFSQFFGGAGGFGGMFGGGGRPAGPRRSRDIVHALRVTLEDLYKGKVAKLALTRTVTCQKCNGKGGKDGAVKKCSTCNGTGSVTFQRGMGHIIQQFQTVCHDCKGEGEIIREKDRCKACSGKKTVSEKKILEVHIDKGMVNGQKITFPEEGDQGPDLLPGDVIFVVDEQPHERFTRKKDDLFYHAKIDLLTALAGGSIAIQHLDNEWLRVDVIPGETIHPGTVKVIEGRGMPSYRLHNFGNLYVEFEVEFPGNNFATPEQLALLETVLPPRPPLNIPADAMVDDVVLQDVDPMQQGRSRAGAEEEEDGEEGGAERAQCTSQ</sequence>
<dbReference type="GO" id="GO:0034605">
    <property type="term" value="P:cellular response to heat"/>
    <property type="evidence" value="ECO:0007669"/>
    <property type="project" value="EnsemblFungi"/>
</dbReference>
<dbReference type="Pfam" id="PF01556">
    <property type="entry name" value="DnaJ_C"/>
    <property type="match status" value="1"/>
</dbReference>
<dbReference type="CDD" id="cd06257">
    <property type="entry name" value="DnaJ"/>
    <property type="match status" value="1"/>
</dbReference>
<dbReference type="GO" id="GO:0008270">
    <property type="term" value="F:zinc ion binding"/>
    <property type="evidence" value="ECO:0007669"/>
    <property type="project" value="UniProtKB-KW"/>
</dbReference>
<dbReference type="GO" id="GO:0072380">
    <property type="term" value="C:TRC complex"/>
    <property type="evidence" value="ECO:0007669"/>
    <property type="project" value="EnsemblFungi"/>
</dbReference>
<keyword evidence="4 6" id="KW-0862">Zinc</keyword>
<protein>
    <recommendedName>
        <fullName evidence="12">J domain-containing protein</fullName>
    </recommendedName>
</protein>
<dbReference type="InterPro" id="IPR044713">
    <property type="entry name" value="DNJA1/2-like"/>
</dbReference>
<evidence type="ECO:0000256" key="1">
    <source>
        <dbReference type="ARBA" id="ARBA00022723"/>
    </source>
</evidence>
<dbReference type="PANTHER" id="PTHR43888">
    <property type="entry name" value="DNAJ-LIKE-2, ISOFORM A-RELATED"/>
    <property type="match status" value="1"/>
</dbReference>
<dbReference type="GO" id="GO:0051131">
    <property type="term" value="P:chaperone-mediated protein complex assembly"/>
    <property type="evidence" value="ECO:0007669"/>
    <property type="project" value="EnsemblFungi"/>
</dbReference>
<evidence type="ECO:0000256" key="7">
    <source>
        <dbReference type="SAM" id="MobiDB-lite"/>
    </source>
</evidence>
<dbReference type="GO" id="GO:0045047">
    <property type="term" value="P:protein targeting to ER"/>
    <property type="evidence" value="ECO:0007669"/>
    <property type="project" value="EnsemblFungi"/>
</dbReference>
<evidence type="ECO:0000256" key="4">
    <source>
        <dbReference type="ARBA" id="ARBA00022833"/>
    </source>
</evidence>
<evidence type="ECO:0000256" key="5">
    <source>
        <dbReference type="ARBA" id="ARBA00023186"/>
    </source>
</evidence>
<keyword evidence="3 6" id="KW-0863">Zinc-finger</keyword>
<dbReference type="GO" id="GO:0009267">
    <property type="term" value="P:cellular response to starvation"/>
    <property type="evidence" value="ECO:0007669"/>
    <property type="project" value="EnsemblFungi"/>
</dbReference>
<name>A0A1E3QDV9_LIPST</name>
<dbReference type="GO" id="GO:0001671">
    <property type="term" value="F:ATPase activator activity"/>
    <property type="evidence" value="ECO:0007669"/>
    <property type="project" value="EnsemblFungi"/>
</dbReference>
<dbReference type="FunFam" id="2.60.260.20:FF:000003">
    <property type="entry name" value="DnaJ subfamily A member 2"/>
    <property type="match status" value="1"/>
</dbReference>
<evidence type="ECO:0008006" key="12">
    <source>
        <dbReference type="Google" id="ProtNLM"/>
    </source>
</evidence>
<evidence type="ECO:0000256" key="3">
    <source>
        <dbReference type="ARBA" id="ARBA00022771"/>
    </source>
</evidence>
<dbReference type="SUPFAM" id="SSF46565">
    <property type="entry name" value="Chaperone J-domain"/>
    <property type="match status" value="1"/>
</dbReference>
<dbReference type="GO" id="GO:0006458">
    <property type="term" value="P:'de novo' protein folding"/>
    <property type="evidence" value="ECO:0007669"/>
    <property type="project" value="EnsemblFungi"/>
</dbReference>
<dbReference type="SUPFAM" id="SSF49493">
    <property type="entry name" value="HSP40/DnaJ peptide-binding domain"/>
    <property type="match status" value="2"/>
</dbReference>
<dbReference type="HAMAP" id="MF_01152">
    <property type="entry name" value="DnaJ"/>
    <property type="match status" value="1"/>
</dbReference>
<organism evidence="10 11">
    <name type="scientific">Lipomyces starkeyi NRRL Y-11557</name>
    <dbReference type="NCBI Taxonomy" id="675824"/>
    <lineage>
        <taxon>Eukaryota</taxon>
        <taxon>Fungi</taxon>
        <taxon>Dikarya</taxon>
        <taxon>Ascomycota</taxon>
        <taxon>Saccharomycotina</taxon>
        <taxon>Lipomycetes</taxon>
        <taxon>Lipomycetales</taxon>
        <taxon>Lipomycetaceae</taxon>
        <taxon>Lipomyces</taxon>
    </lineage>
</organism>
<keyword evidence="5" id="KW-0143">Chaperone</keyword>
<dbReference type="Gene3D" id="1.10.287.110">
    <property type="entry name" value="DnaJ domain"/>
    <property type="match status" value="1"/>
</dbReference>
<feature type="domain" description="CR-type" evidence="9">
    <location>
        <begin position="136"/>
        <end position="219"/>
    </location>
</feature>
<dbReference type="SUPFAM" id="SSF57938">
    <property type="entry name" value="DnaJ/Hsp40 cysteine-rich domain"/>
    <property type="match status" value="1"/>
</dbReference>
<dbReference type="GO" id="GO:0140454">
    <property type="term" value="P:protein aggregate center assembly"/>
    <property type="evidence" value="ECO:0007669"/>
    <property type="project" value="EnsemblFungi"/>
</dbReference>
<keyword evidence="2" id="KW-0677">Repeat</keyword>
<dbReference type="FunFam" id="2.10.230.10:FF:000001">
    <property type="entry name" value="DnaJ subfamily A member 2"/>
    <property type="match status" value="1"/>
</dbReference>
<dbReference type="AlphaFoldDB" id="A0A1E3QDV9"/>
<gene>
    <name evidence="10" type="ORF">LIPSTDRAFT_1231</name>
</gene>
<dbReference type="GO" id="GO:0006511">
    <property type="term" value="P:ubiquitin-dependent protein catabolic process"/>
    <property type="evidence" value="ECO:0007669"/>
    <property type="project" value="EnsemblFungi"/>
</dbReference>
<dbReference type="InterPro" id="IPR001305">
    <property type="entry name" value="HSP_DnaJ_Cys-rich_dom"/>
</dbReference>
<dbReference type="Gene3D" id="2.60.260.20">
    <property type="entry name" value="Urease metallochaperone UreE, N-terminal domain"/>
    <property type="match status" value="2"/>
</dbReference>
<dbReference type="GO" id="GO:0140602">
    <property type="term" value="C:nucleolar peripheral inclusion body"/>
    <property type="evidence" value="ECO:0007669"/>
    <property type="project" value="EnsemblFungi"/>
</dbReference>
<dbReference type="GO" id="GO:0006626">
    <property type="term" value="P:protein targeting to mitochondrion"/>
    <property type="evidence" value="ECO:0007669"/>
    <property type="project" value="EnsemblFungi"/>
</dbReference>
<evidence type="ECO:0000313" key="11">
    <source>
        <dbReference type="Proteomes" id="UP000094385"/>
    </source>
</evidence>
<dbReference type="InterPro" id="IPR018253">
    <property type="entry name" value="DnaJ_domain_CS"/>
</dbReference>
<keyword evidence="1 6" id="KW-0479">Metal-binding</keyword>
<dbReference type="CDD" id="cd10719">
    <property type="entry name" value="DnaJ_zf"/>
    <property type="match status" value="1"/>
</dbReference>
<dbReference type="GO" id="GO:0035719">
    <property type="term" value="P:tRNA import into nucleus"/>
    <property type="evidence" value="ECO:0007669"/>
    <property type="project" value="EnsemblFungi"/>
</dbReference>
<dbReference type="InterPro" id="IPR001623">
    <property type="entry name" value="DnaJ_domain"/>
</dbReference>